<keyword evidence="2" id="KW-1133">Transmembrane helix</keyword>
<evidence type="ECO:0000313" key="3">
    <source>
        <dbReference type="EMBL" id="EDU45732.1"/>
    </source>
</evidence>
<reference evidence="4" key="1">
    <citation type="journal article" date="2013" name="G3 (Bethesda)">
        <title>Comparative genomics of a plant-pathogenic fungus, Pyrenophora tritici-repentis, reveals transduplication and the impact of repeat elements on pathogenicity and population divergence.</title>
        <authorList>
            <person name="Manning V.A."/>
            <person name="Pandelova I."/>
            <person name="Dhillon B."/>
            <person name="Wilhelm L.J."/>
            <person name="Goodwin S.B."/>
            <person name="Berlin A.M."/>
            <person name="Figueroa M."/>
            <person name="Freitag M."/>
            <person name="Hane J.K."/>
            <person name="Henrissat B."/>
            <person name="Holman W.H."/>
            <person name="Kodira C.D."/>
            <person name="Martin J."/>
            <person name="Oliver R.P."/>
            <person name="Robbertse B."/>
            <person name="Schackwitz W."/>
            <person name="Schwartz D.C."/>
            <person name="Spatafora J.W."/>
            <person name="Turgeon B.G."/>
            <person name="Yandava C."/>
            <person name="Young S."/>
            <person name="Zhou S."/>
            <person name="Zeng Q."/>
            <person name="Grigoriev I.V."/>
            <person name="Ma L.-J."/>
            <person name="Ciuffetti L.M."/>
        </authorList>
    </citation>
    <scope>NUCLEOTIDE SEQUENCE [LARGE SCALE GENOMIC DNA]</scope>
    <source>
        <strain evidence="4">Pt-1C-BFP</strain>
    </source>
</reference>
<dbReference type="InParanoid" id="B2VXG3"/>
<accession>B2VXG3</accession>
<evidence type="ECO:0000256" key="2">
    <source>
        <dbReference type="SAM" id="Phobius"/>
    </source>
</evidence>
<evidence type="ECO:0000256" key="1">
    <source>
        <dbReference type="SAM" id="MobiDB-lite"/>
    </source>
</evidence>
<sequence length="257" mass="28154">MADAKPARHYSALPRQSVGERKSQPSPKGEIYRAPSDQAFPTKLEKSQFRSRLAMDAITDDPPRSLVPANIVGSLSYVITHATRTKYGEPCSQCMCQEKASEAADRIQGSYAQVNHAIWTLAAAAPLLVFFLVFSRYIFAGRIFQFVFGQRTAMIFTTGFIVLHHIELPRSIFRPGGSSAHGSTNGATFTSMPECWPTQDIIAGGTVTGVRPPSTWLVSKRLHRMVSSGGLKTAPHHNNLLGSSTRVLFPGFDMAKE</sequence>
<name>B2VXG3_PYRTR</name>
<dbReference type="Proteomes" id="UP000001471">
    <property type="component" value="Unassembled WGS sequence"/>
</dbReference>
<evidence type="ECO:0000313" key="4">
    <source>
        <dbReference type="Proteomes" id="UP000001471"/>
    </source>
</evidence>
<dbReference type="AlphaFoldDB" id="B2VXG3"/>
<protein>
    <submittedName>
        <fullName evidence="3">Uncharacterized protein</fullName>
    </submittedName>
</protein>
<dbReference type="HOGENOM" id="CLU_1082360_0_0_1"/>
<dbReference type="EMBL" id="DS231616">
    <property type="protein sequence ID" value="EDU45732.1"/>
    <property type="molecule type" value="Genomic_DNA"/>
</dbReference>
<proteinExistence type="predicted"/>
<feature type="region of interest" description="Disordered" evidence="1">
    <location>
        <begin position="1"/>
        <end position="38"/>
    </location>
</feature>
<keyword evidence="2" id="KW-0812">Transmembrane</keyword>
<keyword evidence="2" id="KW-0472">Membrane</keyword>
<gene>
    <name evidence="3" type="ORF">PTRG_03209</name>
</gene>
<organism evidence="3 4">
    <name type="scientific">Pyrenophora tritici-repentis (strain Pt-1C-BFP)</name>
    <name type="common">Wheat tan spot fungus</name>
    <name type="synonym">Drechslera tritici-repentis</name>
    <dbReference type="NCBI Taxonomy" id="426418"/>
    <lineage>
        <taxon>Eukaryota</taxon>
        <taxon>Fungi</taxon>
        <taxon>Dikarya</taxon>
        <taxon>Ascomycota</taxon>
        <taxon>Pezizomycotina</taxon>
        <taxon>Dothideomycetes</taxon>
        <taxon>Pleosporomycetidae</taxon>
        <taxon>Pleosporales</taxon>
        <taxon>Pleosporineae</taxon>
        <taxon>Pleosporaceae</taxon>
        <taxon>Pyrenophora</taxon>
    </lineage>
</organism>
<feature type="transmembrane region" description="Helical" evidence="2">
    <location>
        <begin position="116"/>
        <end position="137"/>
    </location>
</feature>